<gene>
    <name evidence="2" type="primary">cas7c</name>
    <name evidence="2" type="ORF">CYJ98_002290</name>
</gene>
<evidence type="ECO:0000313" key="3">
    <source>
        <dbReference type="Proteomes" id="UP000234781"/>
    </source>
</evidence>
<dbReference type="InterPro" id="IPR006482">
    <property type="entry name" value="Cas7_Csh2/Csh2"/>
</dbReference>
<sequence length="293" mass="33343">MTIEKRYDFVFLFDVQDGNPNGDPDAGNLPRIDPQTGEGLVTDVCLKRKVRNFIQMTQNDEHHDIFIREKIILNDLIAEAHQQDEVKDKPNGREKTESARQYMCKRYYDIRTFGAVLTTGENAGQVRGPVQLTFSRSIDPIVTLEHTITRCAPAKEVENPKPEDSEEEKAKKERGRMGRKFTVPYGLYRCHGFISAHFAKQTGFSESDLELFWQALVNMFDHDHSAARGQMNARGLYVFEHSSSLGDAPADSLFKRIQVAKKDGVEVARNFDDYLVSVDDQNLGETKLLRKLG</sequence>
<keyword evidence="3" id="KW-1185">Reference proteome</keyword>
<dbReference type="AlphaFoldDB" id="A0A9X7F5M7"/>
<dbReference type="NCBIfam" id="TIGR01595">
    <property type="entry name" value="cas_CT1132"/>
    <property type="match status" value="1"/>
</dbReference>
<dbReference type="GO" id="GO:0043571">
    <property type="term" value="P:maintenance of CRISPR repeat elements"/>
    <property type="evidence" value="ECO:0007669"/>
    <property type="project" value="InterPro"/>
</dbReference>
<name>A0A9X7F5M7_NEIPE</name>
<dbReference type="Pfam" id="PF05107">
    <property type="entry name" value="Cas_Cas7"/>
    <property type="match status" value="1"/>
</dbReference>
<feature type="region of interest" description="Disordered" evidence="1">
    <location>
        <begin position="155"/>
        <end position="175"/>
    </location>
</feature>
<organism evidence="2 3">
    <name type="scientific">Neisseria perflava</name>
    <dbReference type="NCBI Taxonomy" id="33053"/>
    <lineage>
        <taxon>Bacteria</taxon>
        <taxon>Pseudomonadati</taxon>
        <taxon>Pseudomonadota</taxon>
        <taxon>Betaproteobacteria</taxon>
        <taxon>Neisseriales</taxon>
        <taxon>Neisseriaceae</taxon>
        <taxon>Neisseria</taxon>
    </lineage>
</organism>
<protein>
    <submittedName>
        <fullName evidence="2">Type I-C CRISPR-associated protein Cas7/Csd2</fullName>
    </submittedName>
</protein>
<reference evidence="3" key="1">
    <citation type="submission" date="2017-12" db="EMBL/GenBank/DDBJ databases">
        <title>Phylogenetic diversity of female urinary microbiome.</title>
        <authorList>
            <person name="Thomas-White K."/>
            <person name="Wolfe A.J."/>
        </authorList>
    </citation>
    <scope>NUCLEOTIDE SEQUENCE [LARGE SCALE GENOMIC DNA]</scope>
    <source>
        <strain evidence="3">UMB0023</strain>
    </source>
</reference>
<feature type="compositionally biased region" description="Basic and acidic residues" evidence="1">
    <location>
        <begin position="155"/>
        <end position="171"/>
    </location>
</feature>
<dbReference type="EMBL" id="CP136962">
    <property type="protein sequence ID" value="WOS98508.1"/>
    <property type="molecule type" value="Genomic_DNA"/>
</dbReference>
<dbReference type="NCBIfam" id="TIGR02589">
    <property type="entry name" value="cas_Csd2"/>
    <property type="match status" value="1"/>
</dbReference>
<proteinExistence type="predicted"/>
<evidence type="ECO:0000256" key="1">
    <source>
        <dbReference type="SAM" id="MobiDB-lite"/>
    </source>
</evidence>
<dbReference type="Proteomes" id="UP000234781">
    <property type="component" value="Chromosome"/>
</dbReference>
<dbReference type="InterPro" id="IPR013418">
    <property type="entry name" value="CRISPR-assoc_prot_Cas7/Csd2"/>
</dbReference>
<dbReference type="RefSeq" id="WP_101755123.1">
    <property type="nucleotide sequence ID" value="NZ_CP136962.1"/>
</dbReference>
<evidence type="ECO:0000313" key="2">
    <source>
        <dbReference type="EMBL" id="WOS98508.1"/>
    </source>
</evidence>
<accession>A0A9X7F5M7</accession>